<comment type="caution">
    <text evidence="4">The sequence shown here is derived from an EMBL/GenBank/DDBJ whole genome shotgun (WGS) entry which is preliminary data.</text>
</comment>
<evidence type="ECO:0000313" key="5">
    <source>
        <dbReference type="Proteomes" id="UP000676325"/>
    </source>
</evidence>
<keyword evidence="4" id="KW-0067">ATP-binding</keyword>
<dbReference type="Proteomes" id="UP000676325">
    <property type="component" value="Unassembled WGS sequence"/>
</dbReference>
<dbReference type="Gene3D" id="3.30.565.10">
    <property type="entry name" value="Histidine kinase-like ATPase, C-terminal domain"/>
    <property type="match status" value="1"/>
</dbReference>
<gene>
    <name evidence="4" type="ORF">KDK95_27945</name>
</gene>
<accession>A0A941EG75</accession>
<dbReference type="InterPro" id="IPR003594">
    <property type="entry name" value="HATPase_dom"/>
</dbReference>
<keyword evidence="1" id="KW-0808">Transferase</keyword>
<dbReference type="SUPFAM" id="SSF55874">
    <property type="entry name" value="ATPase domain of HSP90 chaperone/DNA topoisomerase II/histidine kinase"/>
    <property type="match status" value="1"/>
</dbReference>
<reference evidence="4" key="1">
    <citation type="submission" date="2021-04" db="EMBL/GenBank/DDBJ databases">
        <title>Genome based classification of Actinospica acidithermotolerans sp. nov., an actinobacterium isolated from an Indonesian hot spring.</title>
        <authorList>
            <person name="Kusuma A.B."/>
            <person name="Putra K.E."/>
            <person name="Nafisah S."/>
            <person name="Loh J."/>
            <person name="Nouioui I."/>
            <person name="Goodfellow M."/>
        </authorList>
    </citation>
    <scope>NUCLEOTIDE SEQUENCE</scope>
    <source>
        <strain evidence="4">MGRD01-02</strain>
    </source>
</reference>
<evidence type="ECO:0000256" key="2">
    <source>
        <dbReference type="SAM" id="MobiDB-lite"/>
    </source>
</evidence>
<dbReference type="GO" id="GO:0005524">
    <property type="term" value="F:ATP binding"/>
    <property type="evidence" value="ECO:0007669"/>
    <property type="project" value="UniProtKB-KW"/>
</dbReference>
<dbReference type="InterPro" id="IPR050267">
    <property type="entry name" value="Anti-sigma-factor_SerPK"/>
</dbReference>
<feature type="domain" description="Histidine kinase/HSP90-like ATPase" evidence="3">
    <location>
        <begin position="48"/>
        <end position="166"/>
    </location>
</feature>
<dbReference type="PANTHER" id="PTHR35526:SF3">
    <property type="entry name" value="ANTI-SIGMA-F FACTOR RSBW"/>
    <property type="match status" value="1"/>
</dbReference>
<dbReference type="EMBL" id="JAGSOH010000118">
    <property type="protein sequence ID" value="MBR7830168.1"/>
    <property type="molecule type" value="Genomic_DNA"/>
</dbReference>
<feature type="region of interest" description="Disordered" evidence="2">
    <location>
        <begin position="1"/>
        <end position="20"/>
    </location>
</feature>
<name>A0A941EG75_9ACTN</name>
<sequence>MNHSLPDPGRMPELRPEPERPRDLYRGVVLGRADLFSLGVVHEITTRLPARPASVAVARREIGHCARVWALDEEAVTAALSEIATNAVKAVARHRGDPGSLIRMTLAAHADGSARLEVWNPAPSPATLAPRRARASAQSGRGLLIVEAFAVEVTLVAVSAGTLVRTIFGPATGTRAAA</sequence>
<feature type="compositionally biased region" description="Basic and acidic residues" evidence="2">
    <location>
        <begin position="10"/>
        <end position="20"/>
    </location>
</feature>
<dbReference type="Pfam" id="PF13581">
    <property type="entry name" value="HATPase_c_2"/>
    <property type="match status" value="1"/>
</dbReference>
<proteinExistence type="predicted"/>
<evidence type="ECO:0000259" key="3">
    <source>
        <dbReference type="Pfam" id="PF13581"/>
    </source>
</evidence>
<dbReference type="CDD" id="cd16936">
    <property type="entry name" value="HATPase_RsbW-like"/>
    <property type="match status" value="1"/>
</dbReference>
<dbReference type="AlphaFoldDB" id="A0A941EG75"/>
<evidence type="ECO:0000256" key="1">
    <source>
        <dbReference type="ARBA" id="ARBA00022527"/>
    </source>
</evidence>
<evidence type="ECO:0000313" key="4">
    <source>
        <dbReference type="EMBL" id="MBR7830168.1"/>
    </source>
</evidence>
<keyword evidence="4" id="KW-0547">Nucleotide-binding</keyword>
<keyword evidence="1" id="KW-0418">Kinase</keyword>
<organism evidence="4 5">
    <name type="scientific">Actinospica acidithermotolerans</name>
    <dbReference type="NCBI Taxonomy" id="2828514"/>
    <lineage>
        <taxon>Bacteria</taxon>
        <taxon>Bacillati</taxon>
        <taxon>Actinomycetota</taxon>
        <taxon>Actinomycetes</taxon>
        <taxon>Catenulisporales</taxon>
        <taxon>Actinospicaceae</taxon>
        <taxon>Actinospica</taxon>
    </lineage>
</organism>
<dbReference type="GO" id="GO:0004674">
    <property type="term" value="F:protein serine/threonine kinase activity"/>
    <property type="evidence" value="ECO:0007669"/>
    <property type="project" value="UniProtKB-KW"/>
</dbReference>
<keyword evidence="1" id="KW-0723">Serine/threonine-protein kinase</keyword>
<protein>
    <submittedName>
        <fullName evidence="4">ATP-binding protein</fullName>
    </submittedName>
</protein>
<dbReference type="PANTHER" id="PTHR35526">
    <property type="entry name" value="ANTI-SIGMA-F FACTOR RSBW-RELATED"/>
    <property type="match status" value="1"/>
</dbReference>
<keyword evidence="5" id="KW-1185">Reference proteome</keyword>
<dbReference type="RefSeq" id="WP_212521297.1">
    <property type="nucleotide sequence ID" value="NZ_JAGSOH010000118.1"/>
</dbReference>
<dbReference type="InterPro" id="IPR036890">
    <property type="entry name" value="HATPase_C_sf"/>
</dbReference>